<evidence type="ECO:0000313" key="3">
    <source>
        <dbReference type="Proteomes" id="UP000013968"/>
    </source>
</evidence>
<feature type="compositionally biased region" description="Basic and acidic residues" evidence="1">
    <location>
        <begin position="204"/>
        <end position="224"/>
    </location>
</feature>
<organism evidence="2 3">
    <name type="scientific">Amycolatopsis keratiniphila</name>
    <dbReference type="NCBI Taxonomy" id="129921"/>
    <lineage>
        <taxon>Bacteria</taxon>
        <taxon>Bacillati</taxon>
        <taxon>Actinomycetota</taxon>
        <taxon>Actinomycetes</taxon>
        <taxon>Pseudonocardiales</taxon>
        <taxon>Pseudonocardiaceae</taxon>
        <taxon>Amycolatopsis</taxon>
        <taxon>Amycolatopsis japonica group</taxon>
    </lineage>
</organism>
<gene>
    <name evidence="2" type="ORF">AORI_0982</name>
</gene>
<feature type="region of interest" description="Disordered" evidence="1">
    <location>
        <begin position="200"/>
        <end position="228"/>
    </location>
</feature>
<reference evidence="2 3" key="1">
    <citation type="journal article" date="2013" name="BMC Genomics">
        <title>ContigScape: a Cytoscape plugin facilitating microbial genome gap closing.</title>
        <authorList>
            <person name="Tang B."/>
            <person name="Wang Q."/>
            <person name="Yang M."/>
            <person name="Xie F."/>
            <person name="Zhu Y."/>
            <person name="Zhuo Y."/>
            <person name="Wang S."/>
            <person name="Gao H."/>
            <person name="Ding X."/>
            <person name="Zhang L."/>
            <person name="Zhao G."/>
            <person name="Zheng H."/>
        </authorList>
    </citation>
    <scope>NUCLEOTIDE SEQUENCE [LARGE SCALE GENOMIC DNA]</scope>
    <source>
        <strain evidence="2 3">HCCB10007</strain>
    </source>
</reference>
<dbReference type="PATRIC" id="fig|1156913.3.peg.1005"/>
<name>R4STT5_9PSEU</name>
<dbReference type="AlphaFoldDB" id="R4STT5"/>
<sequence length="246" mass="28417">MQMPKNKDRIFCPSSTRRMSTAAKIADHQLRGLEHTRTPIGAPILRINPIGIHVVELESRIVRHTDHHRARLHVSEQMVLRRGQTFDRQFPPPGVCALIAGTERRQSGKAFFFHCRDLHTQLRGVPDDPRTPRQRRISPAGLDSIRGIDDQRGDILTFQRTTRVCPKRRKINGLLDRRNRDRASRFGRRRPFLEQRVGLARTAPADEHSRREYGDGHEPGETGFHHPRLIPKHSLITCSPPHRRPF</sequence>
<evidence type="ECO:0000313" key="2">
    <source>
        <dbReference type="EMBL" id="AGM03571.1"/>
    </source>
</evidence>
<dbReference type="KEGG" id="aoi:AORI_0982"/>
<keyword evidence="3" id="KW-1185">Reference proteome</keyword>
<protein>
    <submittedName>
        <fullName evidence="2">Uncharacterized protein</fullName>
    </submittedName>
</protein>
<dbReference type="EMBL" id="CP003410">
    <property type="protein sequence ID" value="AGM03571.1"/>
    <property type="molecule type" value="Genomic_DNA"/>
</dbReference>
<dbReference type="Proteomes" id="UP000013968">
    <property type="component" value="Chromosome"/>
</dbReference>
<dbReference type="HOGENOM" id="CLU_1127249_0_0_11"/>
<evidence type="ECO:0000256" key="1">
    <source>
        <dbReference type="SAM" id="MobiDB-lite"/>
    </source>
</evidence>
<accession>R4STT5</accession>
<proteinExistence type="predicted"/>